<reference evidence="2" key="1">
    <citation type="journal article" date="2017" name="Nature">
        <title>The sunflower genome provides insights into oil metabolism, flowering and Asterid evolution.</title>
        <authorList>
            <person name="Badouin H."/>
            <person name="Gouzy J."/>
            <person name="Grassa C.J."/>
            <person name="Murat F."/>
            <person name="Staton S.E."/>
            <person name="Cottret L."/>
            <person name="Lelandais-Briere C."/>
            <person name="Owens G.L."/>
            <person name="Carrere S."/>
            <person name="Mayjonade B."/>
            <person name="Legrand L."/>
            <person name="Gill N."/>
            <person name="Kane N.C."/>
            <person name="Bowers J.E."/>
            <person name="Hubner S."/>
            <person name="Bellec A."/>
            <person name="Berard A."/>
            <person name="Berges H."/>
            <person name="Blanchet N."/>
            <person name="Boniface M.C."/>
            <person name="Brunel D."/>
            <person name="Catrice O."/>
            <person name="Chaidir N."/>
            <person name="Claudel C."/>
            <person name="Donnadieu C."/>
            <person name="Faraut T."/>
            <person name="Fievet G."/>
            <person name="Helmstetter N."/>
            <person name="King M."/>
            <person name="Knapp S.J."/>
            <person name="Lai Z."/>
            <person name="Le Paslier M.C."/>
            <person name="Lippi Y."/>
            <person name="Lorenzon L."/>
            <person name="Mandel J.R."/>
            <person name="Marage G."/>
            <person name="Marchand G."/>
            <person name="Marquand E."/>
            <person name="Bret-Mestries E."/>
            <person name="Morien E."/>
            <person name="Nambeesan S."/>
            <person name="Nguyen T."/>
            <person name="Pegot-Espagnet P."/>
            <person name="Pouilly N."/>
            <person name="Raftis F."/>
            <person name="Sallet E."/>
            <person name="Schiex T."/>
            <person name="Thomas J."/>
            <person name="Vandecasteele C."/>
            <person name="Vares D."/>
            <person name="Vear F."/>
            <person name="Vautrin S."/>
            <person name="Crespi M."/>
            <person name="Mangin B."/>
            <person name="Burke J.M."/>
            <person name="Salse J."/>
            <person name="Munos S."/>
            <person name="Vincourt P."/>
            <person name="Rieseberg L.H."/>
            <person name="Langlade N.B."/>
        </authorList>
    </citation>
    <scope>NUCLEOTIDE SEQUENCE</scope>
    <source>
        <tissue evidence="2">Leaves</tissue>
    </source>
</reference>
<keyword evidence="1" id="KW-1133">Transmembrane helix</keyword>
<protein>
    <submittedName>
        <fullName evidence="2">Uncharacterized protein</fullName>
    </submittedName>
</protein>
<keyword evidence="1" id="KW-0812">Transmembrane</keyword>
<sequence>MEVRHLSTYDLLLVCFLEPGNQLTMYLFGSYRAPNLVVHLTLFVAEVALTYPVFSCYQIAFAFYH</sequence>
<keyword evidence="1" id="KW-0472">Membrane</keyword>
<dbReference type="AlphaFoldDB" id="A0A9K3EH08"/>
<name>A0A9K3EH08_HELAN</name>
<accession>A0A9K3EH08</accession>
<dbReference type="EMBL" id="MNCJ02000328">
    <property type="protein sequence ID" value="KAF5773491.1"/>
    <property type="molecule type" value="Genomic_DNA"/>
</dbReference>
<evidence type="ECO:0000313" key="3">
    <source>
        <dbReference type="Proteomes" id="UP000215914"/>
    </source>
</evidence>
<organism evidence="2 3">
    <name type="scientific">Helianthus annuus</name>
    <name type="common">Common sunflower</name>
    <dbReference type="NCBI Taxonomy" id="4232"/>
    <lineage>
        <taxon>Eukaryota</taxon>
        <taxon>Viridiplantae</taxon>
        <taxon>Streptophyta</taxon>
        <taxon>Embryophyta</taxon>
        <taxon>Tracheophyta</taxon>
        <taxon>Spermatophyta</taxon>
        <taxon>Magnoliopsida</taxon>
        <taxon>eudicotyledons</taxon>
        <taxon>Gunneridae</taxon>
        <taxon>Pentapetalae</taxon>
        <taxon>asterids</taxon>
        <taxon>campanulids</taxon>
        <taxon>Asterales</taxon>
        <taxon>Asteraceae</taxon>
        <taxon>Asteroideae</taxon>
        <taxon>Heliantheae alliance</taxon>
        <taxon>Heliantheae</taxon>
        <taxon>Helianthus</taxon>
    </lineage>
</organism>
<evidence type="ECO:0000313" key="2">
    <source>
        <dbReference type="EMBL" id="KAF5773491.1"/>
    </source>
</evidence>
<reference evidence="2" key="2">
    <citation type="submission" date="2020-06" db="EMBL/GenBank/DDBJ databases">
        <title>Helianthus annuus Genome sequencing and assembly Release 2.</title>
        <authorList>
            <person name="Gouzy J."/>
            <person name="Langlade N."/>
            <person name="Munos S."/>
        </authorList>
    </citation>
    <scope>NUCLEOTIDE SEQUENCE</scope>
    <source>
        <tissue evidence="2">Leaves</tissue>
    </source>
</reference>
<gene>
    <name evidence="2" type="ORF">HanXRQr2_Chr13g0589171</name>
</gene>
<dbReference type="Gramene" id="mRNA:HanXRQr2_Chr13g0589171">
    <property type="protein sequence ID" value="CDS:HanXRQr2_Chr13g0589171.1"/>
    <property type="gene ID" value="HanXRQr2_Chr13g0589171"/>
</dbReference>
<comment type="caution">
    <text evidence="2">The sequence shown here is derived from an EMBL/GenBank/DDBJ whole genome shotgun (WGS) entry which is preliminary data.</text>
</comment>
<evidence type="ECO:0000256" key="1">
    <source>
        <dbReference type="SAM" id="Phobius"/>
    </source>
</evidence>
<keyword evidence="3" id="KW-1185">Reference proteome</keyword>
<dbReference type="Proteomes" id="UP000215914">
    <property type="component" value="Unassembled WGS sequence"/>
</dbReference>
<feature type="transmembrane region" description="Helical" evidence="1">
    <location>
        <begin position="36"/>
        <end position="64"/>
    </location>
</feature>
<proteinExistence type="predicted"/>